<evidence type="ECO:0000256" key="7">
    <source>
        <dbReference type="RuleBase" id="RU363032"/>
    </source>
</evidence>
<comment type="subcellular location">
    <subcellularLocation>
        <location evidence="1 7">Cell membrane</location>
        <topology evidence="1 7">Multi-pass membrane protein</topology>
    </subcellularLocation>
</comment>
<evidence type="ECO:0000256" key="5">
    <source>
        <dbReference type="ARBA" id="ARBA00022989"/>
    </source>
</evidence>
<dbReference type="AlphaFoldDB" id="A0A068NQ44"/>
<evidence type="ECO:0000256" key="2">
    <source>
        <dbReference type="ARBA" id="ARBA00022448"/>
    </source>
</evidence>
<evidence type="ECO:0000256" key="6">
    <source>
        <dbReference type="ARBA" id="ARBA00023136"/>
    </source>
</evidence>
<evidence type="ECO:0000256" key="1">
    <source>
        <dbReference type="ARBA" id="ARBA00004651"/>
    </source>
</evidence>
<evidence type="ECO:0000313" key="9">
    <source>
        <dbReference type="EMBL" id="AIE85487.1"/>
    </source>
</evidence>
<feature type="transmembrane region" description="Helical" evidence="7">
    <location>
        <begin position="238"/>
        <end position="259"/>
    </location>
</feature>
<sequence length="274" mass="30315">MWLALVVLSIPALLPMAWMVSTSLKTDKQVFATEGKGAPTVSLKSLVPRPVNLKNYPDALTALPLRVYVRNTAFLCLMNILGAVLSSAVVAYGFARMRFIGRDGLFLVMVATMAIPGQVTMVPVFAMYRALGWYGSYLPLTVPAFFGVPFFIFLLTQFYRTLPDEMAEAARLDGAGEWRIFTRLMLPLSKPALATCALFQFVGTWNDFLGPLLYLNDPQKYTVAYGLQQFMSKNGGQWTLLMAAATLFTLPVVVIFFFAQRTFIQGIATTGGRN</sequence>
<dbReference type="eggNOG" id="COG0395">
    <property type="taxonomic scope" value="Bacteria"/>
</dbReference>
<proteinExistence type="inferred from homology"/>
<keyword evidence="10" id="KW-1185">Reference proteome</keyword>
<dbReference type="Proteomes" id="UP000027982">
    <property type="component" value="Chromosome"/>
</dbReference>
<feature type="domain" description="ABC transmembrane type-1" evidence="8">
    <location>
        <begin position="69"/>
        <end position="259"/>
    </location>
</feature>
<dbReference type="PANTHER" id="PTHR43744:SF6">
    <property type="entry name" value="ABC TRANSPORTER PERMEASE PROTEIN YESQ-RELATED"/>
    <property type="match status" value="1"/>
</dbReference>
<dbReference type="KEGG" id="fgi:OP10G_2119"/>
<reference evidence="9 10" key="1">
    <citation type="journal article" date="2014" name="PLoS ONE">
        <title>The first complete genome sequence of the class fimbriimonadia in the phylum armatimonadetes.</title>
        <authorList>
            <person name="Hu Z.Y."/>
            <person name="Wang Y.Z."/>
            <person name="Im W.T."/>
            <person name="Wang S.Y."/>
            <person name="Zhao G.P."/>
            <person name="Zheng H.J."/>
            <person name="Quan Z.X."/>
        </authorList>
    </citation>
    <scope>NUCLEOTIDE SEQUENCE [LARGE SCALE GENOMIC DNA]</scope>
    <source>
        <strain evidence="9">Gsoil 348</strain>
    </source>
</reference>
<evidence type="ECO:0000259" key="8">
    <source>
        <dbReference type="PROSITE" id="PS50928"/>
    </source>
</evidence>
<keyword evidence="6 7" id="KW-0472">Membrane</keyword>
<gene>
    <name evidence="9" type="ORF">OP10G_2119</name>
</gene>
<feature type="transmembrane region" description="Helical" evidence="7">
    <location>
        <begin position="106"/>
        <end position="128"/>
    </location>
</feature>
<dbReference type="EMBL" id="CP007139">
    <property type="protein sequence ID" value="AIE85487.1"/>
    <property type="molecule type" value="Genomic_DNA"/>
</dbReference>
<evidence type="ECO:0000256" key="3">
    <source>
        <dbReference type="ARBA" id="ARBA00022475"/>
    </source>
</evidence>
<feature type="transmembrane region" description="Helical" evidence="7">
    <location>
        <begin position="140"/>
        <end position="159"/>
    </location>
</feature>
<name>A0A068NQ44_FIMGI</name>
<dbReference type="HOGENOM" id="CLU_016047_1_1_0"/>
<feature type="transmembrane region" description="Helical" evidence="7">
    <location>
        <begin position="180"/>
        <end position="202"/>
    </location>
</feature>
<keyword evidence="5 7" id="KW-1133">Transmembrane helix</keyword>
<dbReference type="Pfam" id="PF00528">
    <property type="entry name" value="BPD_transp_1"/>
    <property type="match status" value="1"/>
</dbReference>
<dbReference type="PANTHER" id="PTHR43744">
    <property type="entry name" value="ABC TRANSPORTER PERMEASE PROTEIN MG189-RELATED-RELATED"/>
    <property type="match status" value="1"/>
</dbReference>
<dbReference type="Gene3D" id="1.10.3720.10">
    <property type="entry name" value="MetI-like"/>
    <property type="match status" value="1"/>
</dbReference>
<dbReference type="STRING" id="661478.OP10G_2119"/>
<dbReference type="GO" id="GO:0005886">
    <property type="term" value="C:plasma membrane"/>
    <property type="evidence" value="ECO:0007669"/>
    <property type="project" value="UniProtKB-SubCell"/>
</dbReference>
<dbReference type="SUPFAM" id="SSF161098">
    <property type="entry name" value="MetI-like"/>
    <property type="match status" value="1"/>
</dbReference>
<protein>
    <submittedName>
        <fullName evidence="9">Sugar ABC transporter permease</fullName>
    </submittedName>
</protein>
<keyword evidence="2 7" id="KW-0813">Transport</keyword>
<keyword evidence="3" id="KW-1003">Cell membrane</keyword>
<comment type="similarity">
    <text evidence="7">Belongs to the binding-protein-dependent transport system permease family.</text>
</comment>
<accession>A0A068NQ44</accession>
<dbReference type="CDD" id="cd06261">
    <property type="entry name" value="TM_PBP2"/>
    <property type="match status" value="1"/>
</dbReference>
<dbReference type="InterPro" id="IPR000515">
    <property type="entry name" value="MetI-like"/>
</dbReference>
<dbReference type="InterPro" id="IPR035906">
    <property type="entry name" value="MetI-like_sf"/>
</dbReference>
<feature type="transmembrane region" description="Helical" evidence="7">
    <location>
        <begin position="72"/>
        <end position="94"/>
    </location>
</feature>
<dbReference type="PROSITE" id="PS50928">
    <property type="entry name" value="ABC_TM1"/>
    <property type="match status" value="1"/>
</dbReference>
<evidence type="ECO:0000313" key="10">
    <source>
        <dbReference type="Proteomes" id="UP000027982"/>
    </source>
</evidence>
<organism evidence="9 10">
    <name type="scientific">Fimbriimonas ginsengisoli Gsoil 348</name>
    <dbReference type="NCBI Taxonomy" id="661478"/>
    <lineage>
        <taxon>Bacteria</taxon>
        <taxon>Bacillati</taxon>
        <taxon>Armatimonadota</taxon>
        <taxon>Fimbriimonadia</taxon>
        <taxon>Fimbriimonadales</taxon>
        <taxon>Fimbriimonadaceae</taxon>
        <taxon>Fimbriimonas</taxon>
    </lineage>
</organism>
<keyword evidence="4 7" id="KW-0812">Transmembrane</keyword>
<dbReference type="GO" id="GO:0055085">
    <property type="term" value="P:transmembrane transport"/>
    <property type="evidence" value="ECO:0007669"/>
    <property type="project" value="InterPro"/>
</dbReference>
<evidence type="ECO:0000256" key="4">
    <source>
        <dbReference type="ARBA" id="ARBA00022692"/>
    </source>
</evidence>